<dbReference type="GeneID" id="111296210"/>
<evidence type="ECO:0000256" key="2">
    <source>
        <dbReference type="SAM" id="MobiDB-lite"/>
    </source>
</evidence>
<proteinExistence type="predicted"/>
<evidence type="ECO:0000313" key="5">
    <source>
        <dbReference type="RefSeq" id="XP_022746103.1"/>
    </source>
</evidence>
<sequence>MEDISGVFSWELQHLSKRSSETCSDDDEDILVSFSCTTSQIILQLLLFFVIDGSVKLIIFVFVDDPDYDFQDIPGLVADRRSTSHALLQEWDSVSLLYPQSNNQPAITSGVVPNHTNGSTSQACQPPNIPNAALLKRNFSSLSEPERVQRKKKSDQLYRDKCKKHKEEMQLNLETLTGENEYLKKENELFKKDNTLMHQTLRDQAKEIDRSRNDLFQLKSEYEKQNVLVQTLSGLLADPVQLENEKLKDENASLRKYANLNGYLPLLAEENANLKIENKVLKVQNDALCGKIISENDKKCEQNTI</sequence>
<protein>
    <submittedName>
        <fullName evidence="5 6">Uncharacterized protein LOC111296210 isoform X1</fullName>
    </submittedName>
</protein>
<keyword evidence="1" id="KW-0175">Coiled coil</keyword>
<keyword evidence="3" id="KW-1133">Transmembrane helix</keyword>
<keyword evidence="4" id="KW-1185">Reference proteome</keyword>
<evidence type="ECO:0000313" key="8">
    <source>
        <dbReference type="RefSeq" id="XP_022746108.1"/>
    </source>
</evidence>
<dbReference type="RefSeq" id="XP_022746107.1">
    <property type="nucleotide sequence ID" value="XM_022890372.1"/>
</dbReference>
<dbReference type="RefSeq" id="XP_022746103.1">
    <property type="nucleotide sequence ID" value="XM_022890368.1"/>
</dbReference>
<evidence type="ECO:0000256" key="1">
    <source>
        <dbReference type="SAM" id="Coils"/>
    </source>
</evidence>
<gene>
    <name evidence="5 6 7 8" type="primary">LOC111296210</name>
</gene>
<dbReference type="AlphaFoldDB" id="A0A6P5YZY9"/>
<evidence type="ECO:0000313" key="7">
    <source>
        <dbReference type="RefSeq" id="XP_022746107.1"/>
    </source>
</evidence>
<keyword evidence="3" id="KW-0472">Membrane</keyword>
<dbReference type="Proteomes" id="UP000515121">
    <property type="component" value="Unplaced"/>
</dbReference>
<dbReference type="RefSeq" id="XP_022746108.1">
    <property type="nucleotide sequence ID" value="XM_022890373.1"/>
</dbReference>
<accession>A0A6P5YZY9</accession>
<feature type="transmembrane region" description="Helical" evidence="3">
    <location>
        <begin position="41"/>
        <end position="63"/>
    </location>
</feature>
<organism evidence="4 8">
    <name type="scientific">Durio zibethinus</name>
    <name type="common">Durian</name>
    <dbReference type="NCBI Taxonomy" id="66656"/>
    <lineage>
        <taxon>Eukaryota</taxon>
        <taxon>Viridiplantae</taxon>
        <taxon>Streptophyta</taxon>
        <taxon>Embryophyta</taxon>
        <taxon>Tracheophyta</taxon>
        <taxon>Spermatophyta</taxon>
        <taxon>Magnoliopsida</taxon>
        <taxon>eudicotyledons</taxon>
        <taxon>Gunneridae</taxon>
        <taxon>Pentapetalae</taxon>
        <taxon>rosids</taxon>
        <taxon>malvids</taxon>
        <taxon>Malvales</taxon>
        <taxon>Malvaceae</taxon>
        <taxon>Helicteroideae</taxon>
        <taxon>Durio</taxon>
    </lineage>
</organism>
<evidence type="ECO:0000313" key="6">
    <source>
        <dbReference type="RefSeq" id="XP_022746104.1"/>
    </source>
</evidence>
<dbReference type="OrthoDB" id="983120at2759"/>
<keyword evidence="3" id="KW-0812">Transmembrane</keyword>
<dbReference type="KEGG" id="dzi:111296210"/>
<feature type="region of interest" description="Disordered" evidence="2">
    <location>
        <begin position="107"/>
        <end position="127"/>
    </location>
</feature>
<dbReference type="RefSeq" id="XP_022746104.1">
    <property type="nucleotide sequence ID" value="XM_022890369.1"/>
</dbReference>
<feature type="compositionally biased region" description="Polar residues" evidence="2">
    <location>
        <begin position="114"/>
        <end position="125"/>
    </location>
</feature>
<feature type="coiled-coil region" evidence="1">
    <location>
        <begin position="159"/>
        <end position="221"/>
    </location>
</feature>
<evidence type="ECO:0000256" key="3">
    <source>
        <dbReference type="SAM" id="Phobius"/>
    </source>
</evidence>
<reference evidence="5 6" key="1">
    <citation type="submission" date="2025-04" db="UniProtKB">
        <authorList>
            <consortium name="RefSeq"/>
        </authorList>
    </citation>
    <scope>IDENTIFICATION</scope>
    <source>
        <tissue evidence="5 6">Fruit stalk</tissue>
    </source>
</reference>
<name>A0A6P5YZY9_DURZI</name>
<evidence type="ECO:0000313" key="4">
    <source>
        <dbReference type="Proteomes" id="UP000515121"/>
    </source>
</evidence>